<evidence type="ECO:0000256" key="1">
    <source>
        <dbReference type="ARBA" id="ARBA00005254"/>
    </source>
</evidence>
<proteinExistence type="inferred from homology"/>
<dbReference type="PANTHER" id="PTHR11941:SF169">
    <property type="entry name" value="(7AS)-7A-METHYL-1,5-DIOXO-2,3,5,6,7,7A-HEXAHYDRO-1H-INDENE-CARBOXYL-COA HYDROLASE"/>
    <property type="match status" value="1"/>
</dbReference>
<dbReference type="Pfam" id="PF00378">
    <property type="entry name" value="ECH_1"/>
    <property type="match status" value="1"/>
</dbReference>
<organism evidence="5 6">
    <name type="scientific">Stackebrandtia nassauensis (strain DSM 44728 / CIP 108903 / NRRL B-16338 / NBRC 102104 / LLR-40K-21)</name>
    <dbReference type="NCBI Taxonomy" id="446470"/>
    <lineage>
        <taxon>Bacteria</taxon>
        <taxon>Bacillati</taxon>
        <taxon>Actinomycetota</taxon>
        <taxon>Actinomycetes</taxon>
        <taxon>Glycomycetales</taxon>
        <taxon>Glycomycetaceae</taxon>
        <taxon>Stackebrandtia</taxon>
    </lineage>
</organism>
<evidence type="ECO:0000256" key="2">
    <source>
        <dbReference type="ARBA" id="ARBA00023098"/>
    </source>
</evidence>
<dbReference type="Gene3D" id="1.10.12.10">
    <property type="entry name" value="Lyase 2-enoyl-coa Hydratase, Chain A, domain 2"/>
    <property type="match status" value="1"/>
</dbReference>
<dbReference type="InterPro" id="IPR001753">
    <property type="entry name" value="Enoyl-CoA_hydra/iso"/>
</dbReference>
<comment type="similarity">
    <text evidence="1 4">Belongs to the enoyl-CoA hydratase/isomerase family.</text>
</comment>
<dbReference type="GO" id="GO:0016829">
    <property type="term" value="F:lyase activity"/>
    <property type="evidence" value="ECO:0007669"/>
    <property type="project" value="UniProtKB-KW"/>
</dbReference>
<dbReference type="STRING" id="446470.Snas_3858"/>
<dbReference type="InterPro" id="IPR018376">
    <property type="entry name" value="Enoyl-CoA_hyd/isom_CS"/>
</dbReference>
<dbReference type="PANTHER" id="PTHR11941">
    <property type="entry name" value="ENOYL-COA HYDRATASE-RELATED"/>
    <property type="match status" value="1"/>
</dbReference>
<sequence>MTDSATIKTDIDGPVARITLMRPQVRNAQTPDMWQELREAGRNLPGDIRCVIVAGQGPAFSAGLDFEILSGPLPRELAEMSDDDAEARLWSFQEAFDWLRRPDLVSIAAVQGHAIGAGLQLALACDLRVIAADARLRVGEPGLGLVPDLGGTKRLVSLVGYSRAMELCLTGRTVTAEESMALGLATVTVPVEELDDAAEDLALAVLSVPRDAAIETKALLLQAAGNDDSTQLAAERAAQLRLLRSRVPVEEE</sequence>
<evidence type="ECO:0000313" key="6">
    <source>
        <dbReference type="Proteomes" id="UP000000844"/>
    </source>
</evidence>
<name>D3PYT1_STANL</name>
<dbReference type="OrthoDB" id="341912at2"/>
<dbReference type="EMBL" id="CP001778">
    <property type="protein sequence ID" value="ADD43514.1"/>
    <property type="molecule type" value="Genomic_DNA"/>
</dbReference>
<dbReference type="SUPFAM" id="SSF52096">
    <property type="entry name" value="ClpP/crotonase"/>
    <property type="match status" value="1"/>
</dbReference>
<dbReference type="RefSeq" id="WP_013019085.1">
    <property type="nucleotide sequence ID" value="NC_013947.1"/>
</dbReference>
<reference evidence="5 6" key="1">
    <citation type="journal article" date="2009" name="Stand. Genomic Sci.">
        <title>Complete genome sequence of Stackebrandtia nassauensis type strain (LLR-40K-21).</title>
        <authorList>
            <person name="Munk C."/>
            <person name="Lapidus A."/>
            <person name="Copeland A."/>
            <person name="Jando M."/>
            <person name="Mayilraj S."/>
            <person name="Glavina Del Rio T."/>
            <person name="Nolan M."/>
            <person name="Chen F."/>
            <person name="Lucas S."/>
            <person name="Tice H."/>
            <person name="Cheng J.F."/>
            <person name="Han C."/>
            <person name="Detter J.C."/>
            <person name="Bruce D."/>
            <person name="Goodwin L."/>
            <person name="Chain P."/>
            <person name="Pitluck S."/>
            <person name="Goker M."/>
            <person name="Ovchinikova G."/>
            <person name="Pati A."/>
            <person name="Ivanova N."/>
            <person name="Mavromatis K."/>
            <person name="Chen A."/>
            <person name="Palaniappan K."/>
            <person name="Land M."/>
            <person name="Hauser L."/>
            <person name="Chang Y.J."/>
            <person name="Jeffries C.D."/>
            <person name="Bristow J."/>
            <person name="Eisen J.A."/>
            <person name="Markowitz V."/>
            <person name="Hugenholtz P."/>
            <person name="Kyrpides N.C."/>
            <person name="Klenk H.P."/>
        </authorList>
    </citation>
    <scope>NUCLEOTIDE SEQUENCE [LARGE SCALE GENOMIC DNA]</scope>
    <source>
        <strain evidence="6">DSM 44728 / CIP 108903 / NRRL B-16338 / NBRC 102104 / LLR-40K-21</strain>
    </source>
</reference>
<dbReference type="InterPro" id="IPR029045">
    <property type="entry name" value="ClpP/crotonase-like_dom_sf"/>
</dbReference>
<protein>
    <submittedName>
        <fullName evidence="5">Enoyl-CoA hydratase/isomerase</fullName>
    </submittedName>
</protein>
<dbReference type="InterPro" id="IPR014748">
    <property type="entry name" value="Enoyl-CoA_hydra_C"/>
</dbReference>
<keyword evidence="3" id="KW-0456">Lyase</keyword>
<dbReference type="Proteomes" id="UP000000844">
    <property type="component" value="Chromosome"/>
</dbReference>
<gene>
    <name evidence="5" type="ordered locus">Snas_3858</name>
</gene>
<keyword evidence="2" id="KW-0443">Lipid metabolism</keyword>
<dbReference type="eggNOG" id="COG1024">
    <property type="taxonomic scope" value="Bacteria"/>
</dbReference>
<dbReference type="HOGENOM" id="CLU_009834_7_0_11"/>
<accession>D3PYT1</accession>
<evidence type="ECO:0000256" key="4">
    <source>
        <dbReference type="RuleBase" id="RU003707"/>
    </source>
</evidence>
<evidence type="ECO:0000313" key="5">
    <source>
        <dbReference type="EMBL" id="ADD43514.1"/>
    </source>
</evidence>
<dbReference type="GO" id="GO:0006635">
    <property type="term" value="P:fatty acid beta-oxidation"/>
    <property type="evidence" value="ECO:0007669"/>
    <property type="project" value="TreeGrafter"/>
</dbReference>
<dbReference type="AlphaFoldDB" id="D3PYT1"/>
<keyword evidence="6" id="KW-1185">Reference proteome</keyword>
<dbReference type="Gene3D" id="3.90.226.10">
    <property type="entry name" value="2-enoyl-CoA Hydratase, Chain A, domain 1"/>
    <property type="match status" value="1"/>
</dbReference>
<dbReference type="PROSITE" id="PS00166">
    <property type="entry name" value="ENOYL_COA_HYDRATASE"/>
    <property type="match status" value="1"/>
</dbReference>
<dbReference type="CDD" id="cd06558">
    <property type="entry name" value="crotonase-like"/>
    <property type="match status" value="1"/>
</dbReference>
<keyword evidence="5" id="KW-0413">Isomerase</keyword>
<dbReference type="GO" id="GO:0016853">
    <property type="term" value="F:isomerase activity"/>
    <property type="evidence" value="ECO:0007669"/>
    <property type="project" value="UniProtKB-KW"/>
</dbReference>
<evidence type="ECO:0000256" key="3">
    <source>
        <dbReference type="ARBA" id="ARBA00023239"/>
    </source>
</evidence>
<dbReference type="KEGG" id="sna:Snas_3858"/>